<organism evidence="1 2">
    <name type="scientific">Propioniciclava tarda</name>
    <dbReference type="NCBI Taxonomy" id="433330"/>
    <lineage>
        <taxon>Bacteria</taxon>
        <taxon>Bacillati</taxon>
        <taxon>Actinomycetota</taxon>
        <taxon>Actinomycetes</taxon>
        <taxon>Propionibacteriales</taxon>
        <taxon>Propionibacteriaceae</taxon>
        <taxon>Propioniciclava</taxon>
    </lineage>
</organism>
<dbReference type="OrthoDB" id="3787729at2"/>
<dbReference type="AlphaFoldDB" id="A0A4V2JT41"/>
<keyword evidence="2" id="KW-1185">Reference proteome</keyword>
<accession>A0A4V2JT41</accession>
<evidence type="ECO:0000313" key="1">
    <source>
        <dbReference type="EMBL" id="TBT94771.1"/>
    </source>
</evidence>
<dbReference type="RefSeq" id="WP_131172276.1">
    <property type="nucleotide sequence ID" value="NZ_FXTL01000010.1"/>
</dbReference>
<protein>
    <submittedName>
        <fullName evidence="1">Uncharacterized protein</fullName>
    </submittedName>
</protein>
<dbReference type="EMBL" id="SDMR01000010">
    <property type="protein sequence ID" value="TBT94771.1"/>
    <property type="molecule type" value="Genomic_DNA"/>
</dbReference>
<dbReference type="Proteomes" id="UP000291933">
    <property type="component" value="Unassembled WGS sequence"/>
</dbReference>
<gene>
    <name evidence="1" type="ORF">ET996_09265</name>
</gene>
<proteinExistence type="predicted"/>
<sequence length="72" mass="7663">MIRRDDGRPAATTSAAWRGSGVVLVSNSTGQMKLYRVVDPAPATNKRVAVGTLEGAWTLDGVERTSLLASLY</sequence>
<name>A0A4V2JT41_PROTD</name>
<evidence type="ECO:0000313" key="2">
    <source>
        <dbReference type="Proteomes" id="UP000291933"/>
    </source>
</evidence>
<reference evidence="1 2" key="1">
    <citation type="submission" date="2019-01" db="EMBL/GenBank/DDBJ databases">
        <title>Lactibacter flavus gen. nov., sp. nov., a novel bacterium of the family Propionibacteriaceae isolated from raw milk and dairy products.</title>
        <authorList>
            <person name="Huptas C."/>
            <person name="Wenning M."/>
            <person name="Breitenwieser F."/>
            <person name="Doll E."/>
            <person name="Von Neubeck M."/>
            <person name="Busse H.-J."/>
            <person name="Scherer S."/>
        </authorList>
    </citation>
    <scope>NUCLEOTIDE SEQUENCE [LARGE SCALE GENOMIC DNA]</scope>
    <source>
        <strain evidence="1 2">DSM 22130</strain>
    </source>
</reference>
<comment type="caution">
    <text evidence="1">The sequence shown here is derived from an EMBL/GenBank/DDBJ whole genome shotgun (WGS) entry which is preliminary data.</text>
</comment>